<accession>A0A9P4IIR3</accession>
<feature type="compositionally biased region" description="Polar residues" evidence="1">
    <location>
        <begin position="154"/>
        <end position="168"/>
    </location>
</feature>
<feature type="region of interest" description="Disordered" evidence="1">
    <location>
        <begin position="360"/>
        <end position="388"/>
    </location>
</feature>
<protein>
    <submittedName>
        <fullName evidence="2">Uncharacterized protein</fullName>
    </submittedName>
</protein>
<dbReference type="OrthoDB" id="3945482at2759"/>
<name>A0A9P4IIR3_9PEZI</name>
<feature type="compositionally biased region" description="Polar residues" evidence="1">
    <location>
        <begin position="376"/>
        <end position="388"/>
    </location>
</feature>
<dbReference type="EMBL" id="ML978125">
    <property type="protein sequence ID" value="KAF2100039.1"/>
    <property type="molecule type" value="Genomic_DNA"/>
</dbReference>
<dbReference type="Proteomes" id="UP000799772">
    <property type="component" value="Unassembled WGS sequence"/>
</dbReference>
<dbReference type="AlphaFoldDB" id="A0A9P4IIR3"/>
<reference evidence="2" key="1">
    <citation type="journal article" date="2020" name="Stud. Mycol.">
        <title>101 Dothideomycetes genomes: a test case for predicting lifestyles and emergence of pathogens.</title>
        <authorList>
            <person name="Haridas S."/>
            <person name="Albert R."/>
            <person name="Binder M."/>
            <person name="Bloem J."/>
            <person name="Labutti K."/>
            <person name="Salamov A."/>
            <person name="Andreopoulos B."/>
            <person name="Baker S."/>
            <person name="Barry K."/>
            <person name="Bills G."/>
            <person name="Bluhm B."/>
            <person name="Cannon C."/>
            <person name="Castanera R."/>
            <person name="Culley D."/>
            <person name="Daum C."/>
            <person name="Ezra D."/>
            <person name="Gonzalez J."/>
            <person name="Henrissat B."/>
            <person name="Kuo A."/>
            <person name="Liang C."/>
            <person name="Lipzen A."/>
            <person name="Lutzoni F."/>
            <person name="Magnuson J."/>
            <person name="Mondo S."/>
            <person name="Nolan M."/>
            <person name="Ohm R."/>
            <person name="Pangilinan J."/>
            <person name="Park H.-J."/>
            <person name="Ramirez L."/>
            <person name="Alfaro M."/>
            <person name="Sun H."/>
            <person name="Tritt A."/>
            <person name="Yoshinaga Y."/>
            <person name="Zwiers L.-H."/>
            <person name="Turgeon B."/>
            <person name="Goodwin S."/>
            <person name="Spatafora J."/>
            <person name="Crous P."/>
            <person name="Grigoriev I."/>
        </authorList>
    </citation>
    <scope>NUCLEOTIDE SEQUENCE</scope>
    <source>
        <strain evidence="2">CBS 133067</strain>
    </source>
</reference>
<sequence>MAQTPLWANFESCFESIKHDHQCVKKLLRERESQILKLEEHILKLEEQLIRVVSLCSDASLKSEIRCLEVLVKEKKAELEQQEAERHTQAETIEDLRLELNEREEEVRSLREDIKKLREENRVFREDYEVRVTVRANNNALRNRVAELEHQLSRYASQSNDRQQSQQAPLIKKRRLDEDSPDVDDPFSSSFSLIMDTERPSVELDHPGREPNGHTAKNRILLLSPIITPLSNSSLPTRSPALEALQTPETNAGSPTPVISQRINPNTLYTPTRRGTWWYRTEAVLNAMSKSKRRRFSHIGRIMETELGEKLEGDERCTNCVTQGFECWRYSEAGVEQIPWPGAQCARCRHASQQGTYLGGCSLTNRKPVKPRQKDNQSPTTHNLASES</sequence>
<organism evidence="2 3">
    <name type="scientific">Rhizodiscina lignyota</name>
    <dbReference type="NCBI Taxonomy" id="1504668"/>
    <lineage>
        <taxon>Eukaryota</taxon>
        <taxon>Fungi</taxon>
        <taxon>Dikarya</taxon>
        <taxon>Ascomycota</taxon>
        <taxon>Pezizomycotina</taxon>
        <taxon>Dothideomycetes</taxon>
        <taxon>Pleosporomycetidae</taxon>
        <taxon>Aulographales</taxon>
        <taxon>Rhizodiscinaceae</taxon>
        <taxon>Rhizodiscina</taxon>
    </lineage>
</organism>
<keyword evidence="3" id="KW-1185">Reference proteome</keyword>
<gene>
    <name evidence="2" type="ORF">NA57DRAFT_75542</name>
</gene>
<evidence type="ECO:0000313" key="3">
    <source>
        <dbReference type="Proteomes" id="UP000799772"/>
    </source>
</evidence>
<comment type="caution">
    <text evidence="2">The sequence shown here is derived from an EMBL/GenBank/DDBJ whole genome shotgun (WGS) entry which is preliminary data.</text>
</comment>
<evidence type="ECO:0000256" key="1">
    <source>
        <dbReference type="SAM" id="MobiDB-lite"/>
    </source>
</evidence>
<feature type="region of interest" description="Disordered" evidence="1">
    <location>
        <begin position="154"/>
        <end position="189"/>
    </location>
</feature>
<evidence type="ECO:0000313" key="2">
    <source>
        <dbReference type="EMBL" id="KAF2100039.1"/>
    </source>
</evidence>
<proteinExistence type="predicted"/>